<dbReference type="InterPro" id="IPR050194">
    <property type="entry name" value="Glycosyltransferase_grp1"/>
</dbReference>
<name>I3Y5E3_THIV6</name>
<organism evidence="2 3">
    <name type="scientific">Thiocystis violascens (strain ATCC 17096 / DSM 198 / 6111)</name>
    <name type="common">Chromatium violascens</name>
    <dbReference type="NCBI Taxonomy" id="765911"/>
    <lineage>
        <taxon>Bacteria</taxon>
        <taxon>Pseudomonadati</taxon>
        <taxon>Pseudomonadota</taxon>
        <taxon>Gammaproteobacteria</taxon>
        <taxon>Chromatiales</taxon>
        <taxon>Chromatiaceae</taxon>
        <taxon>Thiocystis</taxon>
    </lineage>
</organism>
<protein>
    <submittedName>
        <fullName evidence="2">Glycosyltransferase</fullName>
    </submittedName>
</protein>
<accession>I3Y5E3</accession>
<dbReference type="HOGENOM" id="CLU_009583_2_4_6"/>
<dbReference type="AlphaFoldDB" id="I3Y5E3"/>
<dbReference type="KEGG" id="tvi:Thivi_0135"/>
<keyword evidence="3" id="KW-1185">Reference proteome</keyword>
<keyword evidence="2" id="KW-0808">Transferase</keyword>
<dbReference type="EMBL" id="CP003154">
    <property type="protein sequence ID" value="AFL72211.1"/>
    <property type="molecule type" value="Genomic_DNA"/>
</dbReference>
<reference evidence="2 3" key="1">
    <citation type="submission" date="2012-06" db="EMBL/GenBank/DDBJ databases">
        <title>Complete sequence of Thiocystis violascens DSM 198.</title>
        <authorList>
            <consortium name="US DOE Joint Genome Institute"/>
            <person name="Lucas S."/>
            <person name="Han J."/>
            <person name="Lapidus A."/>
            <person name="Cheng J.-F."/>
            <person name="Goodwin L."/>
            <person name="Pitluck S."/>
            <person name="Peters L."/>
            <person name="Ovchinnikova G."/>
            <person name="Teshima H."/>
            <person name="Detter J.C."/>
            <person name="Han C."/>
            <person name="Tapia R."/>
            <person name="Land M."/>
            <person name="Hauser L."/>
            <person name="Kyrpides N."/>
            <person name="Ivanova N."/>
            <person name="Pagani I."/>
            <person name="Vogl K."/>
            <person name="Liu Z."/>
            <person name="Frigaard N.-U."/>
            <person name="Bryant D."/>
            <person name="Woyke T."/>
        </authorList>
    </citation>
    <scope>NUCLEOTIDE SEQUENCE [LARGE SCALE GENOMIC DNA]</scope>
    <source>
        <strain evidence="3">ATCC 17096 / DSM 198 / 6111</strain>
    </source>
</reference>
<dbReference type="eggNOG" id="COG0438">
    <property type="taxonomic scope" value="Bacteria"/>
</dbReference>
<dbReference type="GO" id="GO:0016757">
    <property type="term" value="F:glycosyltransferase activity"/>
    <property type="evidence" value="ECO:0007669"/>
    <property type="project" value="UniProtKB-ARBA"/>
</dbReference>
<dbReference type="Proteomes" id="UP000006062">
    <property type="component" value="Chromosome"/>
</dbReference>
<dbReference type="SUPFAM" id="SSF53756">
    <property type="entry name" value="UDP-Glycosyltransferase/glycogen phosphorylase"/>
    <property type="match status" value="1"/>
</dbReference>
<evidence type="ECO:0000259" key="1">
    <source>
        <dbReference type="Pfam" id="PF13579"/>
    </source>
</evidence>
<proteinExistence type="predicted"/>
<dbReference type="STRING" id="765911.Thivi_0135"/>
<feature type="domain" description="Glycosyltransferase subfamily 4-like N-terminal" evidence="1">
    <location>
        <begin position="23"/>
        <end position="167"/>
    </location>
</feature>
<dbReference type="CDD" id="cd03801">
    <property type="entry name" value="GT4_PimA-like"/>
    <property type="match status" value="1"/>
</dbReference>
<dbReference type="Pfam" id="PF13692">
    <property type="entry name" value="Glyco_trans_1_4"/>
    <property type="match status" value="1"/>
</dbReference>
<dbReference type="OrthoDB" id="258796at2"/>
<dbReference type="PANTHER" id="PTHR45947">
    <property type="entry name" value="SULFOQUINOVOSYL TRANSFERASE SQD2"/>
    <property type="match status" value="1"/>
</dbReference>
<evidence type="ECO:0000313" key="2">
    <source>
        <dbReference type="EMBL" id="AFL72211.1"/>
    </source>
</evidence>
<dbReference type="PANTHER" id="PTHR45947:SF3">
    <property type="entry name" value="SULFOQUINOVOSYL TRANSFERASE SQD2"/>
    <property type="match status" value="1"/>
</dbReference>
<dbReference type="Gene3D" id="3.40.50.2000">
    <property type="entry name" value="Glycogen Phosphorylase B"/>
    <property type="match status" value="2"/>
</dbReference>
<dbReference type="RefSeq" id="WP_014776720.1">
    <property type="nucleotide sequence ID" value="NC_018012.1"/>
</dbReference>
<sequence>MRIGVLWKRRYMGHDVIADRYARLYELPSGLAESGHAVRVFCLAYRRTSPVRRVDAIAAPGELTWQGYNAGPFVIGGLPGYRRVVITELHAFKPDVLLGGSDALHVVLTHSFASRLSIPYVIDLYDNFESFGLTRLPGLLPLYRRALRQARAISAVSASLADYVRELAPGVLAIALESTIDPRVFVPSDRRAARDLLGLPADGRLIGVCGGLDRSRGIGLVYRAFLQLAASDPTLHLVLAGDPDPHEPPPDHPRLLKLGRIPHERMPNFYSALDLALVPMLDTPFGRYAFPQKSYEIMGCRTPILAARVGALAQTLANYPDCLYAPDDQAELETRIRGQLTAPVIPQIEIPSWREQAVRLEGVLADACGRFGGRRACIS</sequence>
<evidence type="ECO:0000313" key="3">
    <source>
        <dbReference type="Proteomes" id="UP000006062"/>
    </source>
</evidence>
<dbReference type="InterPro" id="IPR028098">
    <property type="entry name" value="Glyco_trans_4-like_N"/>
</dbReference>
<dbReference type="Pfam" id="PF13579">
    <property type="entry name" value="Glyco_trans_4_4"/>
    <property type="match status" value="1"/>
</dbReference>
<gene>
    <name evidence="2" type="ordered locus">Thivi_0135</name>
</gene>